<name>A0A1M4UKI1_9FLAO</name>
<dbReference type="OrthoDB" id="9806951at2"/>
<dbReference type="InterPro" id="IPR008571">
    <property type="entry name" value="HerA-like"/>
</dbReference>
<dbReference type="Pfam" id="PF01935">
    <property type="entry name" value="DUF87"/>
    <property type="match status" value="1"/>
</dbReference>
<protein>
    <recommendedName>
        <fullName evidence="1">Helicase HerA central domain-containing protein</fullName>
    </recommendedName>
</protein>
<evidence type="ECO:0000259" key="1">
    <source>
        <dbReference type="Pfam" id="PF01935"/>
    </source>
</evidence>
<gene>
    <name evidence="2" type="ORF">SAMN05444408_102161</name>
</gene>
<feature type="domain" description="Helicase HerA central" evidence="1">
    <location>
        <begin position="148"/>
        <end position="341"/>
    </location>
</feature>
<accession>A0A1M4UKI1</accession>
<dbReference type="STRING" id="1302685.SAMN05444408_102161"/>
<evidence type="ECO:0000313" key="3">
    <source>
        <dbReference type="Proteomes" id="UP000184236"/>
    </source>
</evidence>
<dbReference type="PANTHER" id="PTHR42957">
    <property type="entry name" value="HELICASE MJ1565-RELATED"/>
    <property type="match status" value="1"/>
</dbReference>
<reference evidence="3" key="1">
    <citation type="submission" date="2016-11" db="EMBL/GenBank/DDBJ databases">
        <authorList>
            <person name="Varghese N."/>
            <person name="Submissions S."/>
        </authorList>
    </citation>
    <scope>NUCLEOTIDE SEQUENCE [LARGE SCALE GENOMIC DNA]</scope>
    <source>
        <strain evidence="3">DSM 26898</strain>
    </source>
</reference>
<dbReference type="InterPro" id="IPR002789">
    <property type="entry name" value="HerA_central"/>
</dbReference>
<organism evidence="2 3">
    <name type="scientific">Chryseobacterium takakiae</name>
    <dbReference type="NCBI Taxonomy" id="1302685"/>
    <lineage>
        <taxon>Bacteria</taxon>
        <taxon>Pseudomonadati</taxon>
        <taxon>Bacteroidota</taxon>
        <taxon>Flavobacteriia</taxon>
        <taxon>Flavobacteriales</taxon>
        <taxon>Weeksellaceae</taxon>
        <taxon>Chryseobacterium group</taxon>
        <taxon>Chryseobacterium</taxon>
    </lineage>
</organism>
<evidence type="ECO:0000313" key="2">
    <source>
        <dbReference type="EMBL" id="SHE57165.1"/>
    </source>
</evidence>
<dbReference type="Gene3D" id="3.40.50.300">
    <property type="entry name" value="P-loop containing nucleotide triphosphate hydrolases"/>
    <property type="match status" value="2"/>
</dbReference>
<dbReference type="EMBL" id="FQVO01000002">
    <property type="protein sequence ID" value="SHE57165.1"/>
    <property type="molecule type" value="Genomic_DNA"/>
</dbReference>
<dbReference type="RefSeq" id="WP_072883519.1">
    <property type="nucleotide sequence ID" value="NZ_FQVO01000002.1"/>
</dbReference>
<proteinExistence type="predicted"/>
<dbReference type="SUPFAM" id="SSF52540">
    <property type="entry name" value="P-loop containing nucleoside triphosphate hydrolases"/>
    <property type="match status" value="1"/>
</dbReference>
<keyword evidence="3" id="KW-1185">Reference proteome</keyword>
<dbReference type="AlphaFoldDB" id="A0A1M4UKI1"/>
<dbReference type="InterPro" id="IPR027417">
    <property type="entry name" value="P-loop_NTPase"/>
</dbReference>
<sequence length="635" mass="73034">MNIGKVISVEYDKFKVKLFHTTKNSTVNIGGQIYYFGNIGSYLKTNNAIGESILCEVVAVLDHNTDSKTYSNFNLDSSRELIIKPIGTFNELGVFNIGVGIFPSIYADVSIVTIHDVKNILSPKLYDKTGNYIHDSIELGISKNLINYTVSVDINSFFNIHTAILGNSGSGKSNTISHIFQQVFRKKDYSAIGGKIIMFDVNGEYKSAFSTNLFSDKTLKYYRPNSKDESNFVLPYYLMNLDEWLAFLMTSDKTQKPFWDKVLQECYKFYKMFDASTSSQEDYSNYFKWKIRNILSDVVSNIESDTTKMTAARGVIIKSREIITSLEKNFDHQDIIDFLDEALEGTNIVYGNNDGRLSKFITDLEIDEENAQKINDFKLTSGEFYDFKFLKIATELVLLEEEGKGNHRIREFTSTMLTRLDYFLFNPDCAFMKSDTKFSNEKNYLEKVIGIGNNEEHQLIIIDTSEVGNDILELTTSVISRLLFDYRKSQEGTKRREAPIHLVLDEAHRYIKKDTEYIIKDNIFERIAREGRKFSFFLIISSQRPSELSQTVLSQCGNYLIHRIQNEIDMKYIYSVLPYFSDDYVAKIKQAVPGEVLIFGNCVPMPLQLKIIKPEPDPNSQNCVINEQWFIELKK</sequence>
<dbReference type="PANTHER" id="PTHR42957:SF1">
    <property type="entry name" value="HELICASE MJ1565-RELATED"/>
    <property type="match status" value="1"/>
</dbReference>
<dbReference type="Proteomes" id="UP000184236">
    <property type="component" value="Unassembled WGS sequence"/>
</dbReference>